<comment type="cofactor">
    <cofactor evidence="2">
        <name>Mg(2+)</name>
        <dbReference type="ChEBI" id="CHEBI:18420"/>
    </cofactor>
</comment>
<evidence type="ECO:0000256" key="6">
    <source>
        <dbReference type="ARBA" id="ARBA00023211"/>
    </source>
</evidence>
<comment type="cofactor">
    <cofactor evidence="1">
        <name>Mn(2+)</name>
        <dbReference type="ChEBI" id="CHEBI:29035"/>
    </cofactor>
</comment>
<dbReference type="Proteomes" id="UP000242180">
    <property type="component" value="Unassembled WGS sequence"/>
</dbReference>
<keyword evidence="9" id="KW-1185">Reference proteome</keyword>
<evidence type="ECO:0000256" key="4">
    <source>
        <dbReference type="ARBA" id="ARBA00022801"/>
    </source>
</evidence>
<dbReference type="InParanoid" id="A0A1X2HG58"/>
<evidence type="ECO:0000256" key="1">
    <source>
        <dbReference type="ARBA" id="ARBA00001936"/>
    </source>
</evidence>
<evidence type="ECO:0000256" key="5">
    <source>
        <dbReference type="ARBA" id="ARBA00022842"/>
    </source>
</evidence>
<evidence type="ECO:0000313" key="8">
    <source>
        <dbReference type="EMBL" id="ORY97911.1"/>
    </source>
</evidence>
<dbReference type="OrthoDB" id="206213at2759"/>
<dbReference type="AlphaFoldDB" id="A0A1X2HG58"/>
<dbReference type="FunCoup" id="A0A1X2HG58">
    <property type="interactions" value="20"/>
</dbReference>
<dbReference type="GO" id="GO:0010945">
    <property type="term" value="F:coenzyme A diphosphatase activity"/>
    <property type="evidence" value="ECO:0007669"/>
    <property type="project" value="InterPro"/>
</dbReference>
<gene>
    <name evidence="8" type="ORF">BCR43DRAFT_473237</name>
</gene>
<keyword evidence="5" id="KW-0460">Magnesium</keyword>
<keyword evidence="6" id="KW-0464">Manganese</keyword>
<dbReference type="OMA" id="WERPWDR"/>
<organism evidence="8 9">
    <name type="scientific">Syncephalastrum racemosum</name>
    <name type="common">Filamentous fungus</name>
    <dbReference type="NCBI Taxonomy" id="13706"/>
    <lineage>
        <taxon>Eukaryota</taxon>
        <taxon>Fungi</taxon>
        <taxon>Fungi incertae sedis</taxon>
        <taxon>Mucoromycota</taxon>
        <taxon>Mucoromycotina</taxon>
        <taxon>Mucoromycetes</taxon>
        <taxon>Mucorales</taxon>
        <taxon>Syncephalastraceae</taxon>
        <taxon>Syncephalastrum</taxon>
    </lineage>
</organism>
<dbReference type="STRING" id="13706.A0A1X2HG58"/>
<dbReference type="Gene3D" id="3.90.79.10">
    <property type="entry name" value="Nucleoside Triphosphate Pyrophosphohydrolase"/>
    <property type="match status" value="1"/>
</dbReference>
<name>A0A1X2HG58_SYNRA</name>
<dbReference type="CDD" id="cd03426">
    <property type="entry name" value="NUDIX_CoAse_Nudt7"/>
    <property type="match status" value="1"/>
</dbReference>
<keyword evidence="3" id="KW-0479">Metal-binding</keyword>
<reference evidence="8 9" key="1">
    <citation type="submission" date="2016-07" db="EMBL/GenBank/DDBJ databases">
        <title>Pervasive Adenine N6-methylation of Active Genes in Fungi.</title>
        <authorList>
            <consortium name="DOE Joint Genome Institute"/>
            <person name="Mondo S.J."/>
            <person name="Dannebaum R.O."/>
            <person name="Kuo R.C."/>
            <person name="Labutti K."/>
            <person name="Haridas S."/>
            <person name="Kuo A."/>
            <person name="Salamov A."/>
            <person name="Ahrendt S.R."/>
            <person name="Lipzen A."/>
            <person name="Sullivan W."/>
            <person name="Andreopoulos W.B."/>
            <person name="Clum A."/>
            <person name="Lindquist E."/>
            <person name="Daum C."/>
            <person name="Ramamoorthy G.K."/>
            <person name="Gryganskyi A."/>
            <person name="Culley D."/>
            <person name="Magnuson J.K."/>
            <person name="James T.Y."/>
            <person name="O'Malley M.A."/>
            <person name="Stajich J.E."/>
            <person name="Spatafora J.W."/>
            <person name="Visel A."/>
            <person name="Grigoriev I.V."/>
        </authorList>
    </citation>
    <scope>NUCLEOTIDE SEQUENCE [LARGE SCALE GENOMIC DNA]</scope>
    <source>
        <strain evidence="8 9">NRRL 2496</strain>
    </source>
</reference>
<dbReference type="InterPro" id="IPR015797">
    <property type="entry name" value="NUDIX_hydrolase-like_dom_sf"/>
</dbReference>
<comment type="caution">
    <text evidence="8">The sequence shown here is derived from an EMBL/GenBank/DDBJ whole genome shotgun (WGS) entry which is preliminary data.</text>
</comment>
<dbReference type="SUPFAM" id="SSF55811">
    <property type="entry name" value="Nudix"/>
    <property type="match status" value="1"/>
</dbReference>
<feature type="domain" description="Nudix hydrolase" evidence="7">
    <location>
        <begin position="34"/>
        <end position="183"/>
    </location>
</feature>
<sequence>MQPLGRALETQTLSLFSRRLLNVPKYKFVYQPQVREAAVLMALCNTHQGVPSVLFTIRNLNMRTHRGEVRQVDRQTGKRVDYPTDASLEDTARRETHEEVGLPPSAIDILGCYSPMPNRTGSLRVHPFLGFIRNPIDAADVRFNPEEVSSVFTLPIEYLIRPDVRQTRLFRNTKHSYTVFKVPDHIEGEREIWGLTSFILDGVFRKIIPEHYS</sequence>
<dbReference type="GO" id="GO:0046872">
    <property type="term" value="F:metal ion binding"/>
    <property type="evidence" value="ECO:0007669"/>
    <property type="project" value="UniProtKB-KW"/>
</dbReference>
<evidence type="ECO:0000259" key="7">
    <source>
        <dbReference type="PROSITE" id="PS51462"/>
    </source>
</evidence>
<accession>A0A1X2HG58</accession>
<dbReference type="PANTHER" id="PTHR12992">
    <property type="entry name" value="NUDIX HYDROLASE"/>
    <property type="match status" value="1"/>
</dbReference>
<dbReference type="PANTHER" id="PTHR12992:SF11">
    <property type="entry name" value="MITOCHONDRIAL COENZYME A DIPHOSPHATASE NUDT8"/>
    <property type="match status" value="1"/>
</dbReference>
<evidence type="ECO:0000256" key="2">
    <source>
        <dbReference type="ARBA" id="ARBA00001946"/>
    </source>
</evidence>
<dbReference type="EMBL" id="MCGN01000004">
    <property type="protein sequence ID" value="ORY97911.1"/>
    <property type="molecule type" value="Genomic_DNA"/>
</dbReference>
<keyword evidence="4 8" id="KW-0378">Hydrolase</keyword>
<protein>
    <submittedName>
        <fullName evidence="8">NUDIX hydrolase domain-like protein</fullName>
    </submittedName>
</protein>
<evidence type="ECO:0000313" key="9">
    <source>
        <dbReference type="Proteomes" id="UP000242180"/>
    </source>
</evidence>
<dbReference type="InterPro" id="IPR000086">
    <property type="entry name" value="NUDIX_hydrolase_dom"/>
</dbReference>
<dbReference type="InterPro" id="IPR045121">
    <property type="entry name" value="CoAse"/>
</dbReference>
<dbReference type="Pfam" id="PF00293">
    <property type="entry name" value="NUDIX"/>
    <property type="match status" value="1"/>
</dbReference>
<dbReference type="PROSITE" id="PS51462">
    <property type="entry name" value="NUDIX"/>
    <property type="match status" value="1"/>
</dbReference>
<proteinExistence type="predicted"/>
<evidence type="ECO:0000256" key="3">
    <source>
        <dbReference type="ARBA" id="ARBA00022723"/>
    </source>
</evidence>